<evidence type="ECO:0000256" key="1">
    <source>
        <dbReference type="SAM" id="Coils"/>
    </source>
</evidence>
<reference evidence="4" key="1">
    <citation type="journal article" date="2011" name="Genome Biol.">
        <title>Comparative genomics of the social amoebae Dictyostelium discoideum and Dictyostelium purpureum.</title>
        <authorList>
            <consortium name="US DOE Joint Genome Institute (JGI-PGF)"/>
            <person name="Sucgang R."/>
            <person name="Kuo A."/>
            <person name="Tian X."/>
            <person name="Salerno W."/>
            <person name="Parikh A."/>
            <person name="Feasley C.L."/>
            <person name="Dalin E."/>
            <person name="Tu H."/>
            <person name="Huang E."/>
            <person name="Barry K."/>
            <person name="Lindquist E."/>
            <person name="Shapiro H."/>
            <person name="Bruce D."/>
            <person name="Schmutz J."/>
            <person name="Salamov A."/>
            <person name="Fey P."/>
            <person name="Gaudet P."/>
            <person name="Anjard C."/>
            <person name="Babu M.M."/>
            <person name="Basu S."/>
            <person name="Bushmanova Y."/>
            <person name="van der Wel H."/>
            <person name="Katoh-Kurasawa M."/>
            <person name="Dinh C."/>
            <person name="Coutinho P.M."/>
            <person name="Saito T."/>
            <person name="Elias M."/>
            <person name="Schaap P."/>
            <person name="Kay R.R."/>
            <person name="Henrissat B."/>
            <person name="Eichinger L."/>
            <person name="Rivero F."/>
            <person name="Putnam N.H."/>
            <person name="West C.M."/>
            <person name="Loomis W.F."/>
            <person name="Chisholm R.L."/>
            <person name="Shaulsky G."/>
            <person name="Strassmann J.E."/>
            <person name="Queller D.C."/>
            <person name="Kuspa A."/>
            <person name="Grigoriev I.V."/>
        </authorList>
    </citation>
    <scope>NUCLEOTIDE SEQUENCE [LARGE SCALE GENOMIC DNA]</scope>
    <source>
        <strain evidence="4">QSDP1</strain>
    </source>
</reference>
<feature type="coiled-coil region" evidence="1">
    <location>
        <begin position="125"/>
        <end position="177"/>
    </location>
</feature>
<feature type="region of interest" description="Disordered" evidence="2">
    <location>
        <begin position="184"/>
        <end position="203"/>
    </location>
</feature>
<feature type="region of interest" description="Disordered" evidence="2">
    <location>
        <begin position="91"/>
        <end position="113"/>
    </location>
</feature>
<dbReference type="AlphaFoldDB" id="F1A5S9"/>
<dbReference type="RefSeq" id="XP_003295023.1">
    <property type="nucleotide sequence ID" value="XM_003294975.1"/>
</dbReference>
<dbReference type="InParanoid" id="F1A5S9"/>
<keyword evidence="4" id="KW-1185">Reference proteome</keyword>
<dbReference type="Proteomes" id="UP000001064">
    <property type="component" value="Unassembled WGS sequence"/>
</dbReference>
<keyword evidence="1" id="KW-0175">Coiled coil</keyword>
<protein>
    <submittedName>
        <fullName evidence="3">Uncharacterized protein</fullName>
    </submittedName>
</protein>
<dbReference type="GeneID" id="10510900"/>
<sequence>MEMIIIELITYPINNNNNFNILKIFLKPFENKQIYQLKPFNTLTGSAVVDIMNERILLLLKTNINNSHKKSQSRRNKFFQSLSISSKSDKCSVRNLGDSPRSSGSQSASSASTIRENDQVLKVKYISLEKQLFKKEEEKRELLEQLELGKKRGSTLVSKQTDEFEDKAEQINLLQRNSLKAVASNSSKSNVGSSNAGANSSPIISLNTSEEINGNRIKEIEYEFESYRIAKENLAMETVIRKPKK</sequence>
<feature type="compositionally biased region" description="Low complexity" evidence="2">
    <location>
        <begin position="184"/>
        <end position="201"/>
    </location>
</feature>
<evidence type="ECO:0000256" key="2">
    <source>
        <dbReference type="SAM" id="MobiDB-lite"/>
    </source>
</evidence>
<organism evidence="3 4">
    <name type="scientific">Dictyostelium purpureum</name>
    <name type="common">Slime mold</name>
    <dbReference type="NCBI Taxonomy" id="5786"/>
    <lineage>
        <taxon>Eukaryota</taxon>
        <taxon>Amoebozoa</taxon>
        <taxon>Evosea</taxon>
        <taxon>Eumycetozoa</taxon>
        <taxon>Dictyostelia</taxon>
        <taxon>Dictyosteliales</taxon>
        <taxon>Dictyosteliaceae</taxon>
        <taxon>Dictyostelium</taxon>
    </lineage>
</organism>
<feature type="compositionally biased region" description="Low complexity" evidence="2">
    <location>
        <begin position="99"/>
        <end position="112"/>
    </location>
</feature>
<name>F1A5S9_DICPU</name>
<gene>
    <name evidence="3" type="ORF">DICPUDRAFT_85458</name>
</gene>
<evidence type="ECO:0000313" key="3">
    <source>
        <dbReference type="EMBL" id="EGC28452.1"/>
    </source>
</evidence>
<dbReference type="VEuPathDB" id="AmoebaDB:DICPUDRAFT_85458"/>
<evidence type="ECO:0000313" key="4">
    <source>
        <dbReference type="Proteomes" id="UP000001064"/>
    </source>
</evidence>
<dbReference type="EMBL" id="GL871631">
    <property type="protein sequence ID" value="EGC28452.1"/>
    <property type="molecule type" value="Genomic_DNA"/>
</dbReference>
<proteinExistence type="predicted"/>
<dbReference type="KEGG" id="dpp:DICPUDRAFT_85458"/>
<accession>F1A5S9</accession>